<organism evidence="2">
    <name type="scientific">marine sediment metagenome</name>
    <dbReference type="NCBI Taxonomy" id="412755"/>
    <lineage>
        <taxon>unclassified sequences</taxon>
        <taxon>metagenomes</taxon>
        <taxon>ecological metagenomes</taxon>
    </lineage>
</organism>
<evidence type="ECO:0000313" key="2">
    <source>
        <dbReference type="EMBL" id="GAI26521.1"/>
    </source>
</evidence>
<feature type="non-terminal residue" evidence="2">
    <location>
        <position position="1"/>
    </location>
</feature>
<feature type="non-terminal residue" evidence="2">
    <location>
        <position position="275"/>
    </location>
</feature>
<accession>X1N8L2</accession>
<name>X1N8L2_9ZZZZ</name>
<feature type="compositionally biased region" description="Basic and acidic residues" evidence="1">
    <location>
        <begin position="33"/>
        <end position="46"/>
    </location>
</feature>
<reference evidence="2" key="1">
    <citation type="journal article" date="2014" name="Front. Microbiol.">
        <title>High frequency of phylogenetically diverse reductive dehalogenase-homologous genes in deep subseafloor sedimentary metagenomes.</title>
        <authorList>
            <person name="Kawai M."/>
            <person name="Futagami T."/>
            <person name="Toyoda A."/>
            <person name="Takaki Y."/>
            <person name="Nishi S."/>
            <person name="Hori S."/>
            <person name="Arai W."/>
            <person name="Tsubouchi T."/>
            <person name="Morono Y."/>
            <person name="Uchiyama I."/>
            <person name="Ito T."/>
            <person name="Fujiyama A."/>
            <person name="Inagaki F."/>
            <person name="Takami H."/>
        </authorList>
    </citation>
    <scope>NUCLEOTIDE SEQUENCE</scope>
    <source>
        <strain evidence="2">Expedition CK06-06</strain>
    </source>
</reference>
<evidence type="ECO:0000256" key="1">
    <source>
        <dbReference type="SAM" id="MobiDB-lite"/>
    </source>
</evidence>
<protein>
    <submittedName>
        <fullName evidence="2">Uncharacterized protein</fullName>
    </submittedName>
</protein>
<comment type="caution">
    <text evidence="2">The sequence shown here is derived from an EMBL/GenBank/DDBJ whole genome shotgun (WGS) entry which is preliminary data.</text>
</comment>
<sequence>ARALSSIEGYKAGTYVGVVWEHYEPLPGGIPKVEQKAPPRAERKTAPADPSDMIDKWSKGLQKQIEPLVTIADTIESIGEAFGKIRGSPARGEGPPAATGPKYPISPLEYDGKAPYFFHPQVVNTFTDSIKSLIEYGADRLEGIMGKGPALPPGEEEEEEELRLPSLLEEAAAEEAVEAPIEEVIEEEVEVPIEEAPVEEVMPAEEVIEEETAEVPIEETTEEAGAEAPLEEVETVPSLLEKDLPCAQCGRVDVPLLPSGLCKKCVQATAQGETA</sequence>
<proteinExistence type="predicted"/>
<feature type="region of interest" description="Disordered" evidence="1">
    <location>
        <begin position="29"/>
        <end position="54"/>
    </location>
</feature>
<dbReference type="EMBL" id="BARV01020367">
    <property type="protein sequence ID" value="GAI26521.1"/>
    <property type="molecule type" value="Genomic_DNA"/>
</dbReference>
<dbReference type="AlphaFoldDB" id="X1N8L2"/>
<gene>
    <name evidence="2" type="ORF">S06H3_34001</name>
</gene>